<reference evidence="3" key="2">
    <citation type="submission" date="2023-06" db="EMBL/GenBank/DDBJ databases">
        <authorList>
            <consortium name="Lawrence Berkeley National Laboratory"/>
            <person name="Haridas S."/>
            <person name="Hensen N."/>
            <person name="Bonometti L."/>
            <person name="Westerberg I."/>
            <person name="Brannstrom I.O."/>
            <person name="Guillou S."/>
            <person name="Cros-Aarteil S."/>
            <person name="Calhoun S."/>
            <person name="Kuo A."/>
            <person name="Mondo S."/>
            <person name="Pangilinan J."/>
            <person name="Riley R."/>
            <person name="Labutti K."/>
            <person name="Andreopoulos B."/>
            <person name="Lipzen A."/>
            <person name="Chen C."/>
            <person name="Yanf M."/>
            <person name="Daum C."/>
            <person name="Ng V."/>
            <person name="Clum A."/>
            <person name="Steindorff A."/>
            <person name="Ohm R."/>
            <person name="Martin F."/>
            <person name="Silar P."/>
            <person name="Natvig D."/>
            <person name="Lalanne C."/>
            <person name="Gautier V."/>
            <person name="Ament-Velasquez S.L."/>
            <person name="Kruys A."/>
            <person name="Hutchinson M.I."/>
            <person name="Powell A.J."/>
            <person name="Barry K."/>
            <person name="Miller A.N."/>
            <person name="Grigoriev I.V."/>
            <person name="Debuchy R."/>
            <person name="Gladieux P."/>
            <person name="Thoren M.H."/>
            <person name="Johannesson H."/>
        </authorList>
    </citation>
    <scope>NUCLEOTIDE SEQUENCE</scope>
    <source>
        <strain evidence="3">CBS 314.62</strain>
    </source>
</reference>
<accession>A0AAE1C7R6</accession>
<dbReference type="CDD" id="cd19075">
    <property type="entry name" value="AKR_AKR7A1-5"/>
    <property type="match status" value="1"/>
</dbReference>
<proteinExistence type="predicted"/>
<dbReference type="Pfam" id="PF00248">
    <property type="entry name" value="Aldo_ket_red"/>
    <property type="match status" value="1"/>
</dbReference>
<keyword evidence="1" id="KW-0560">Oxidoreductase</keyword>
<evidence type="ECO:0000313" key="3">
    <source>
        <dbReference type="EMBL" id="KAK3682037.1"/>
    </source>
</evidence>
<evidence type="ECO:0000256" key="1">
    <source>
        <dbReference type="ARBA" id="ARBA00023002"/>
    </source>
</evidence>
<dbReference type="InterPro" id="IPR023210">
    <property type="entry name" value="NADP_OxRdtase_dom"/>
</dbReference>
<dbReference type="SUPFAM" id="SSF51430">
    <property type="entry name" value="NAD(P)-linked oxidoreductase"/>
    <property type="match status" value="1"/>
</dbReference>
<dbReference type="InterPro" id="IPR050523">
    <property type="entry name" value="AKR_Detox_Biosynth"/>
</dbReference>
<protein>
    <submittedName>
        <fullName evidence="3">NADP-dependent oxidoreductase domain-containing protein</fullName>
    </submittedName>
</protein>
<gene>
    <name evidence="3" type="ORF">B0T22DRAFT_539223</name>
</gene>
<dbReference type="Proteomes" id="UP001270362">
    <property type="component" value="Unassembled WGS sequence"/>
</dbReference>
<feature type="domain" description="NADP-dependent oxidoreductase" evidence="2">
    <location>
        <begin position="9"/>
        <end position="316"/>
    </location>
</feature>
<evidence type="ECO:0000259" key="2">
    <source>
        <dbReference type="Pfam" id="PF00248"/>
    </source>
</evidence>
<dbReference type="PANTHER" id="PTHR43364">
    <property type="entry name" value="NADH-SPECIFIC METHYLGLYOXAL REDUCTASE-RELATED"/>
    <property type="match status" value="1"/>
</dbReference>
<evidence type="ECO:0000313" key="4">
    <source>
        <dbReference type="Proteomes" id="UP001270362"/>
    </source>
</evidence>
<dbReference type="AlphaFoldDB" id="A0AAE1C7R6"/>
<dbReference type="GO" id="GO:0016491">
    <property type="term" value="F:oxidoreductase activity"/>
    <property type="evidence" value="ECO:0007669"/>
    <property type="project" value="UniProtKB-KW"/>
</dbReference>
<dbReference type="InterPro" id="IPR036812">
    <property type="entry name" value="NAD(P)_OxRdtase_dom_sf"/>
</dbReference>
<organism evidence="3 4">
    <name type="scientific">Podospora appendiculata</name>
    <dbReference type="NCBI Taxonomy" id="314037"/>
    <lineage>
        <taxon>Eukaryota</taxon>
        <taxon>Fungi</taxon>
        <taxon>Dikarya</taxon>
        <taxon>Ascomycota</taxon>
        <taxon>Pezizomycotina</taxon>
        <taxon>Sordariomycetes</taxon>
        <taxon>Sordariomycetidae</taxon>
        <taxon>Sordariales</taxon>
        <taxon>Podosporaceae</taxon>
        <taxon>Podospora</taxon>
    </lineage>
</organism>
<dbReference type="Gene3D" id="3.20.20.100">
    <property type="entry name" value="NADP-dependent oxidoreductase domain"/>
    <property type="match status" value="1"/>
</dbReference>
<sequence>MAASPKPRVILGLMTIGPDEDNGARITSLDVFNEVLDKFQARGHTEVDTARLYNLGKQEAFTREANWKARGLQIATKVYPLPPGTHKADILTQQFDISLKELGTDCIDIAYLHAPDRSVPFAETLEAMDKMYRAGKFKTFGLSNYTAFEVAEIAMTCHHRGWVRPTIYQAGYNILSRHIEAELIPACRRYGLDIVVYSPIAGGLVAGQYMYSDKSVIPAEGRFSNKFFNGLVRDRYFKDAIFDAARVVRETADQHGLAAVEVALRWMVHHSGLNIKDGGNDGVIIGISRLEHLDSNLDDLQKGPLPDAVVEALDYAWKVAMPEASPYWHGTPEYTYDTAAALFGLEEEK</sequence>
<dbReference type="PANTHER" id="PTHR43364:SF4">
    <property type="entry name" value="NAD(P)-LINKED OXIDOREDUCTASE SUPERFAMILY PROTEIN"/>
    <property type="match status" value="1"/>
</dbReference>
<comment type="caution">
    <text evidence="3">The sequence shown here is derived from an EMBL/GenBank/DDBJ whole genome shotgun (WGS) entry which is preliminary data.</text>
</comment>
<reference evidence="3" key="1">
    <citation type="journal article" date="2023" name="Mol. Phylogenet. Evol.">
        <title>Genome-scale phylogeny and comparative genomics of the fungal order Sordariales.</title>
        <authorList>
            <person name="Hensen N."/>
            <person name="Bonometti L."/>
            <person name="Westerberg I."/>
            <person name="Brannstrom I.O."/>
            <person name="Guillou S."/>
            <person name="Cros-Aarteil S."/>
            <person name="Calhoun S."/>
            <person name="Haridas S."/>
            <person name="Kuo A."/>
            <person name="Mondo S."/>
            <person name="Pangilinan J."/>
            <person name="Riley R."/>
            <person name="LaButti K."/>
            <person name="Andreopoulos B."/>
            <person name="Lipzen A."/>
            <person name="Chen C."/>
            <person name="Yan M."/>
            <person name="Daum C."/>
            <person name="Ng V."/>
            <person name="Clum A."/>
            <person name="Steindorff A."/>
            <person name="Ohm R.A."/>
            <person name="Martin F."/>
            <person name="Silar P."/>
            <person name="Natvig D.O."/>
            <person name="Lalanne C."/>
            <person name="Gautier V."/>
            <person name="Ament-Velasquez S.L."/>
            <person name="Kruys A."/>
            <person name="Hutchinson M.I."/>
            <person name="Powell A.J."/>
            <person name="Barry K."/>
            <person name="Miller A.N."/>
            <person name="Grigoriev I.V."/>
            <person name="Debuchy R."/>
            <person name="Gladieux P."/>
            <person name="Hiltunen Thoren M."/>
            <person name="Johannesson H."/>
        </authorList>
    </citation>
    <scope>NUCLEOTIDE SEQUENCE</scope>
    <source>
        <strain evidence="3">CBS 314.62</strain>
    </source>
</reference>
<dbReference type="EMBL" id="JAULSO010000005">
    <property type="protein sequence ID" value="KAK3682037.1"/>
    <property type="molecule type" value="Genomic_DNA"/>
</dbReference>
<name>A0AAE1C7R6_9PEZI</name>
<keyword evidence="4" id="KW-1185">Reference proteome</keyword>